<feature type="chain" id="PRO_5012190468" evidence="4">
    <location>
        <begin position="22"/>
        <end position="473"/>
    </location>
</feature>
<organism evidence="7 8">
    <name type="scientific">Kibdelosporangium aridum</name>
    <dbReference type="NCBI Taxonomy" id="2030"/>
    <lineage>
        <taxon>Bacteria</taxon>
        <taxon>Bacillati</taxon>
        <taxon>Actinomycetota</taxon>
        <taxon>Actinomycetes</taxon>
        <taxon>Pseudonocardiales</taxon>
        <taxon>Pseudonocardiaceae</taxon>
        <taxon>Kibdelosporangium</taxon>
    </lineage>
</organism>
<dbReference type="Pfam" id="PF00561">
    <property type="entry name" value="Abhydrolase_1"/>
    <property type="match status" value="1"/>
</dbReference>
<evidence type="ECO:0000259" key="6">
    <source>
        <dbReference type="Pfam" id="PF08386"/>
    </source>
</evidence>
<keyword evidence="3 7" id="KW-0378">Hydrolase</keyword>
<feature type="domain" description="AB hydrolase-1" evidence="5">
    <location>
        <begin position="76"/>
        <end position="262"/>
    </location>
</feature>
<protein>
    <submittedName>
        <fullName evidence="7">Alpha/beta hydrolase fold</fullName>
    </submittedName>
</protein>
<dbReference type="Pfam" id="PF08386">
    <property type="entry name" value="Abhydrolase_4"/>
    <property type="match status" value="1"/>
</dbReference>
<dbReference type="GO" id="GO:0016787">
    <property type="term" value="F:hydrolase activity"/>
    <property type="evidence" value="ECO:0007669"/>
    <property type="project" value="UniProtKB-KW"/>
</dbReference>
<feature type="signal peptide" evidence="4">
    <location>
        <begin position="1"/>
        <end position="21"/>
    </location>
</feature>
<dbReference type="OrthoDB" id="4498590at2"/>
<dbReference type="InterPro" id="IPR051601">
    <property type="entry name" value="Serine_prot/Carboxylest_S33"/>
</dbReference>
<dbReference type="SUPFAM" id="SSF53474">
    <property type="entry name" value="alpha/beta-Hydrolases"/>
    <property type="match status" value="1"/>
</dbReference>
<sequence>MRKLAASVVFAAILTAAPATAEPALDWGECPPDSVDLGQECTTVSVPMDYAAPAGDRISLAVSRIPAARPELRRGVLLLIPGGPGNPGLNRPWTLGARLPQDVKDRYDIIGFDPRGTGRSNPISCELSYADVRSLSQWPAPNGDISENVAKARRFADACVTKAGPLLRHVSTQNEVRDIDQIRKALGQKKISYWAHSYGTYVGAVYATLFAGNTDRVLLDSNDEADPETLWRKVMANQAIGVDDRFPDFAEWASRPGNPHRVTDSPAAVRPLFLDLAARLDRAPIGEFTGNTLREALLRGMNSDAGFPLIAQTMIAARDGGAPPALPLSPESVLQNTAAVAAATICNDVAWPRSIEVYQRDVLRLRAQHPLSAGLPGNIVPCAFWPYQPDKPVRVSSDGPSNILMLQSARDPASPLVGALQLRHALGHRAKMVTVGTGGHGVYLQQGNVCGDNSVTAFLVTGQRPVRDVYCAR</sequence>
<dbReference type="PANTHER" id="PTHR43248:SF29">
    <property type="entry name" value="TRIPEPTIDYL AMINOPEPTIDASE"/>
    <property type="match status" value="1"/>
</dbReference>
<name>A0A1W2CFS2_KIBAR</name>
<keyword evidence="2 4" id="KW-0732">Signal</keyword>
<dbReference type="InterPro" id="IPR000073">
    <property type="entry name" value="AB_hydrolase_1"/>
</dbReference>
<feature type="domain" description="Peptidase S33 tripeptidyl aminopeptidase-like C-terminal" evidence="6">
    <location>
        <begin position="380"/>
        <end position="471"/>
    </location>
</feature>
<proteinExistence type="inferred from homology"/>
<comment type="similarity">
    <text evidence="1">Belongs to the peptidase S33 family.</text>
</comment>
<evidence type="ECO:0000313" key="7">
    <source>
        <dbReference type="EMBL" id="SMC84030.1"/>
    </source>
</evidence>
<accession>A0A1W2CFS2</accession>
<reference evidence="7 8" key="1">
    <citation type="submission" date="2017-04" db="EMBL/GenBank/DDBJ databases">
        <authorList>
            <person name="Afonso C.L."/>
            <person name="Miller P.J."/>
            <person name="Scott M.A."/>
            <person name="Spackman E."/>
            <person name="Goraichik I."/>
            <person name="Dimitrov K.M."/>
            <person name="Suarez D.L."/>
            <person name="Swayne D.E."/>
        </authorList>
    </citation>
    <scope>NUCLEOTIDE SEQUENCE [LARGE SCALE GENOMIC DNA]</scope>
    <source>
        <strain evidence="7 8">DSM 43828</strain>
    </source>
</reference>
<gene>
    <name evidence="7" type="ORF">SAMN05661093_01985</name>
</gene>
<dbReference type="RefSeq" id="WP_084425733.1">
    <property type="nucleotide sequence ID" value="NZ_FWXV01000002.1"/>
</dbReference>
<evidence type="ECO:0000256" key="1">
    <source>
        <dbReference type="ARBA" id="ARBA00010088"/>
    </source>
</evidence>
<evidence type="ECO:0000313" key="8">
    <source>
        <dbReference type="Proteomes" id="UP000192674"/>
    </source>
</evidence>
<keyword evidence="8" id="KW-1185">Reference proteome</keyword>
<dbReference type="EMBL" id="FWXV01000002">
    <property type="protein sequence ID" value="SMC84030.1"/>
    <property type="molecule type" value="Genomic_DNA"/>
</dbReference>
<dbReference type="Proteomes" id="UP000192674">
    <property type="component" value="Unassembled WGS sequence"/>
</dbReference>
<evidence type="ECO:0000259" key="5">
    <source>
        <dbReference type="Pfam" id="PF00561"/>
    </source>
</evidence>
<evidence type="ECO:0000256" key="4">
    <source>
        <dbReference type="SAM" id="SignalP"/>
    </source>
</evidence>
<evidence type="ECO:0000256" key="2">
    <source>
        <dbReference type="ARBA" id="ARBA00022729"/>
    </source>
</evidence>
<dbReference type="InterPro" id="IPR029058">
    <property type="entry name" value="AB_hydrolase_fold"/>
</dbReference>
<dbReference type="AlphaFoldDB" id="A0A1W2CFS2"/>
<dbReference type="Gene3D" id="3.40.50.1820">
    <property type="entry name" value="alpha/beta hydrolase"/>
    <property type="match status" value="1"/>
</dbReference>
<evidence type="ECO:0000256" key="3">
    <source>
        <dbReference type="ARBA" id="ARBA00022801"/>
    </source>
</evidence>
<dbReference type="PANTHER" id="PTHR43248">
    <property type="entry name" value="2-SUCCINYL-6-HYDROXY-2,4-CYCLOHEXADIENE-1-CARBOXYLATE SYNTHASE"/>
    <property type="match status" value="1"/>
</dbReference>
<dbReference type="InterPro" id="IPR013595">
    <property type="entry name" value="Pept_S33_TAP-like_C"/>
</dbReference>